<gene>
    <name evidence="7" type="ORF">OVY01_21800</name>
</gene>
<evidence type="ECO:0000256" key="3">
    <source>
        <dbReference type="ARBA" id="ARBA00022801"/>
    </source>
</evidence>
<organism evidence="7 8">
    <name type="scientific">Robbsia betulipollinis</name>
    <dbReference type="NCBI Taxonomy" id="2981849"/>
    <lineage>
        <taxon>Bacteria</taxon>
        <taxon>Pseudomonadati</taxon>
        <taxon>Pseudomonadota</taxon>
        <taxon>Betaproteobacteria</taxon>
        <taxon>Burkholderiales</taxon>
        <taxon>Burkholderiaceae</taxon>
        <taxon>Robbsia</taxon>
    </lineage>
</organism>
<dbReference type="InterPro" id="IPR036196">
    <property type="entry name" value="Ptyr_pPase_sf"/>
</dbReference>
<evidence type="ECO:0000259" key="6">
    <source>
        <dbReference type="SMART" id="SM00226"/>
    </source>
</evidence>
<dbReference type="PANTHER" id="PTHR11717:SF31">
    <property type="entry name" value="LOW MOLECULAR WEIGHT PROTEIN-TYROSINE-PHOSPHATASE ETP-RELATED"/>
    <property type="match status" value="1"/>
</dbReference>
<evidence type="ECO:0000256" key="1">
    <source>
        <dbReference type="ARBA" id="ARBA00011063"/>
    </source>
</evidence>
<name>A0ABT3ZV57_9BURK</name>
<dbReference type="EMBL" id="JAPMXC010000012">
    <property type="protein sequence ID" value="MCY0389780.1"/>
    <property type="molecule type" value="Genomic_DNA"/>
</dbReference>
<dbReference type="CDD" id="cd16343">
    <property type="entry name" value="LMWPTP"/>
    <property type="match status" value="1"/>
</dbReference>
<dbReference type="EC" id="3.1.3.48" evidence="2"/>
<evidence type="ECO:0000313" key="8">
    <source>
        <dbReference type="Proteomes" id="UP001082899"/>
    </source>
</evidence>
<dbReference type="SMART" id="SM00226">
    <property type="entry name" value="LMWPc"/>
    <property type="match status" value="1"/>
</dbReference>
<dbReference type="PRINTS" id="PR00719">
    <property type="entry name" value="LMWPTPASE"/>
</dbReference>
<dbReference type="RefSeq" id="WP_267849708.1">
    <property type="nucleotide sequence ID" value="NZ_JAPMXC010000012.1"/>
</dbReference>
<comment type="similarity">
    <text evidence="1">Belongs to the low molecular weight phosphotyrosine protein phosphatase family.</text>
</comment>
<feature type="domain" description="Phosphotyrosine protein phosphatase I" evidence="6">
    <location>
        <begin position="3"/>
        <end position="144"/>
    </location>
</feature>
<keyword evidence="4" id="KW-0904">Protein phosphatase</keyword>
<proteinExistence type="inferred from homology"/>
<evidence type="ECO:0000256" key="5">
    <source>
        <dbReference type="ARBA" id="ARBA00051722"/>
    </source>
</evidence>
<dbReference type="PANTHER" id="PTHR11717">
    <property type="entry name" value="LOW MOLECULAR WEIGHT PROTEIN TYROSINE PHOSPHATASE"/>
    <property type="match status" value="1"/>
</dbReference>
<keyword evidence="8" id="KW-1185">Reference proteome</keyword>
<evidence type="ECO:0000313" key="7">
    <source>
        <dbReference type="EMBL" id="MCY0389780.1"/>
    </source>
</evidence>
<protein>
    <recommendedName>
        <fullName evidence="2">protein-tyrosine-phosphatase</fullName>
        <ecNumber evidence="2">3.1.3.48</ecNumber>
    </recommendedName>
</protein>
<dbReference type="Pfam" id="PF01451">
    <property type="entry name" value="LMWPc"/>
    <property type="match status" value="1"/>
</dbReference>
<keyword evidence="3" id="KW-0378">Hydrolase</keyword>
<dbReference type="InterPro" id="IPR050438">
    <property type="entry name" value="LMW_PTPase"/>
</dbReference>
<dbReference type="InterPro" id="IPR017867">
    <property type="entry name" value="Tyr_phospatase_low_mol_wt"/>
</dbReference>
<evidence type="ECO:0000256" key="2">
    <source>
        <dbReference type="ARBA" id="ARBA00013064"/>
    </source>
</evidence>
<dbReference type="Proteomes" id="UP001082899">
    <property type="component" value="Unassembled WGS sequence"/>
</dbReference>
<accession>A0ABT3ZV57</accession>
<comment type="catalytic activity">
    <reaction evidence="5">
        <text>O-phospho-L-tyrosyl-[protein] + H2O = L-tyrosyl-[protein] + phosphate</text>
        <dbReference type="Rhea" id="RHEA:10684"/>
        <dbReference type="Rhea" id="RHEA-COMP:10136"/>
        <dbReference type="Rhea" id="RHEA-COMP:20101"/>
        <dbReference type="ChEBI" id="CHEBI:15377"/>
        <dbReference type="ChEBI" id="CHEBI:43474"/>
        <dbReference type="ChEBI" id="CHEBI:46858"/>
        <dbReference type="ChEBI" id="CHEBI:61978"/>
        <dbReference type="EC" id="3.1.3.48"/>
    </reaction>
</comment>
<sequence length="146" mass="16040">MFKNVLIVCHANICRSPMAEALLVAQPAVKEAGIFVHSAGLAGADGNKADKVVSDMLARRGIDLSAHRSRRLTIDMIRAAQLVLVMEQHQIRGVETMDSSSKGKVHLLGKWDDVEIADPYRQSESVYQGSAELVERSVANWIKKIC</sequence>
<dbReference type="InterPro" id="IPR023485">
    <property type="entry name" value="Ptyr_pPase"/>
</dbReference>
<comment type="caution">
    <text evidence="7">The sequence shown here is derived from an EMBL/GenBank/DDBJ whole genome shotgun (WGS) entry which is preliminary data.</text>
</comment>
<dbReference type="Gene3D" id="3.40.50.2300">
    <property type="match status" value="1"/>
</dbReference>
<evidence type="ECO:0000256" key="4">
    <source>
        <dbReference type="ARBA" id="ARBA00022912"/>
    </source>
</evidence>
<dbReference type="SUPFAM" id="SSF52788">
    <property type="entry name" value="Phosphotyrosine protein phosphatases I"/>
    <property type="match status" value="1"/>
</dbReference>
<reference evidence="7" key="1">
    <citation type="submission" date="2022-11" db="EMBL/GenBank/DDBJ databases">
        <title>Robbsia betulipollinis sp. nov., isolated from pollen of birch (Betula pendula).</title>
        <authorList>
            <person name="Shi H."/>
            <person name="Ambika Manirajan B."/>
            <person name="Ratering S."/>
            <person name="Geissler-Plaum R."/>
            <person name="Schnell S."/>
        </authorList>
    </citation>
    <scope>NUCLEOTIDE SEQUENCE</scope>
    <source>
        <strain evidence="7">Bb-Pol-6</strain>
    </source>
</reference>